<sequence length="263" mass="27039">MILDRFRIDEQVAVVTGAGRGIGAAIAVALAEAGADVVISARTEDQLRAVAGRIEEAGRRAHIVTADLSDLDAVAGLAGAAKEAFGRLNIVVNNVGGSMPRAFLDTTPNAMTRAFEWNVSTAHALTRAAVPVMLENDGTGAVVNISSLSGRTGSRGFIAYGTAKGALTHWTRMAAADLSPRVRVNAIAVGTIATSALEMVTEDEGMRTAIEGNTPLGRIGEPEEIASAALFLASPAGGYITGKILEVDGGAEKGQLDMGMPDL</sequence>
<dbReference type="Gene3D" id="3.40.50.720">
    <property type="entry name" value="NAD(P)-binding Rossmann-like Domain"/>
    <property type="match status" value="1"/>
</dbReference>
<dbReference type="PANTHER" id="PTHR43639">
    <property type="entry name" value="OXIDOREDUCTASE, SHORT-CHAIN DEHYDROGENASE/REDUCTASE FAMILY (AFU_ORTHOLOGUE AFUA_5G02870)"/>
    <property type="match status" value="1"/>
</dbReference>
<gene>
    <name evidence="4" type="ORF">IPN02_00090</name>
</gene>
<comment type="caution">
    <text evidence="4">The sequence shown here is derived from an EMBL/GenBank/DDBJ whole genome shotgun (WGS) entry which is preliminary data.</text>
</comment>
<dbReference type="PANTHER" id="PTHR43639:SF1">
    <property type="entry name" value="SHORT-CHAIN DEHYDROGENASE_REDUCTASE FAMILY PROTEIN"/>
    <property type="match status" value="1"/>
</dbReference>
<dbReference type="SMART" id="SM00822">
    <property type="entry name" value="PKS_KR"/>
    <property type="match status" value="1"/>
</dbReference>
<dbReference type="InterPro" id="IPR020904">
    <property type="entry name" value="Sc_DH/Rdtase_CS"/>
</dbReference>
<organism evidence="4 5">
    <name type="scientific">Candidatus Neomicrothrix subdominans</name>
    <dbReference type="NCBI Taxonomy" id="2954438"/>
    <lineage>
        <taxon>Bacteria</taxon>
        <taxon>Bacillati</taxon>
        <taxon>Actinomycetota</taxon>
        <taxon>Acidimicrobiia</taxon>
        <taxon>Acidimicrobiales</taxon>
        <taxon>Microthrixaceae</taxon>
        <taxon>Candidatus Neomicrothrix</taxon>
    </lineage>
</organism>
<protein>
    <submittedName>
        <fullName evidence="4">SDR family oxidoreductase</fullName>
    </submittedName>
</protein>
<dbReference type="GO" id="GO:0016491">
    <property type="term" value="F:oxidoreductase activity"/>
    <property type="evidence" value="ECO:0007669"/>
    <property type="project" value="UniProtKB-KW"/>
</dbReference>
<feature type="domain" description="Ketoreductase" evidence="3">
    <location>
        <begin position="11"/>
        <end position="203"/>
    </location>
</feature>
<name>A0A936TBE7_9ACTN</name>
<dbReference type="FunFam" id="3.40.50.720:FF:000084">
    <property type="entry name" value="Short-chain dehydrogenase reductase"/>
    <property type="match status" value="1"/>
</dbReference>
<dbReference type="InterPro" id="IPR002347">
    <property type="entry name" value="SDR_fam"/>
</dbReference>
<reference evidence="4 5" key="1">
    <citation type="submission" date="2020-10" db="EMBL/GenBank/DDBJ databases">
        <title>Connecting structure to function with the recovery of over 1000 high-quality activated sludge metagenome-assembled genomes encoding full-length rRNA genes using long-read sequencing.</title>
        <authorList>
            <person name="Singleton C.M."/>
            <person name="Petriglieri F."/>
            <person name="Kristensen J.M."/>
            <person name="Kirkegaard R.H."/>
            <person name="Michaelsen T.Y."/>
            <person name="Andersen M.H."/>
            <person name="Karst S.M."/>
            <person name="Dueholm M.S."/>
            <person name="Nielsen P.H."/>
            <person name="Albertsen M."/>
        </authorList>
    </citation>
    <scope>NUCLEOTIDE SEQUENCE [LARGE SCALE GENOMIC DNA]</scope>
    <source>
        <strain evidence="4">Lyne_18-Q3-R50-59_MAXAC.006</strain>
    </source>
</reference>
<dbReference type="SUPFAM" id="SSF51735">
    <property type="entry name" value="NAD(P)-binding Rossmann-fold domains"/>
    <property type="match status" value="1"/>
</dbReference>
<dbReference type="NCBIfam" id="NF005559">
    <property type="entry name" value="PRK07231.1"/>
    <property type="match status" value="1"/>
</dbReference>
<evidence type="ECO:0000313" key="5">
    <source>
        <dbReference type="Proteomes" id="UP000727993"/>
    </source>
</evidence>
<keyword evidence="2" id="KW-0560">Oxidoreductase</keyword>
<evidence type="ECO:0000313" key="4">
    <source>
        <dbReference type="EMBL" id="MBK9295286.1"/>
    </source>
</evidence>
<dbReference type="PROSITE" id="PS00061">
    <property type="entry name" value="ADH_SHORT"/>
    <property type="match status" value="1"/>
</dbReference>
<comment type="similarity">
    <text evidence="1">Belongs to the short-chain dehydrogenases/reductases (SDR) family.</text>
</comment>
<proteinExistence type="inferred from homology"/>
<evidence type="ECO:0000259" key="3">
    <source>
        <dbReference type="SMART" id="SM00822"/>
    </source>
</evidence>
<dbReference type="PRINTS" id="PR00080">
    <property type="entry name" value="SDRFAMILY"/>
</dbReference>
<evidence type="ECO:0000256" key="2">
    <source>
        <dbReference type="ARBA" id="ARBA00023002"/>
    </source>
</evidence>
<dbReference type="EMBL" id="JADJZA010000001">
    <property type="protein sequence ID" value="MBK9295286.1"/>
    <property type="molecule type" value="Genomic_DNA"/>
</dbReference>
<dbReference type="AlphaFoldDB" id="A0A936TBE7"/>
<dbReference type="InterPro" id="IPR057326">
    <property type="entry name" value="KR_dom"/>
</dbReference>
<accession>A0A936TBE7</accession>
<dbReference type="Pfam" id="PF13561">
    <property type="entry name" value="adh_short_C2"/>
    <property type="match status" value="1"/>
</dbReference>
<evidence type="ECO:0000256" key="1">
    <source>
        <dbReference type="ARBA" id="ARBA00006484"/>
    </source>
</evidence>
<dbReference type="NCBIfam" id="NF005873">
    <property type="entry name" value="PRK07814.1"/>
    <property type="match status" value="1"/>
</dbReference>
<dbReference type="PRINTS" id="PR00081">
    <property type="entry name" value="GDHRDH"/>
</dbReference>
<dbReference type="CDD" id="cd05233">
    <property type="entry name" value="SDR_c"/>
    <property type="match status" value="1"/>
</dbReference>
<dbReference type="InterPro" id="IPR036291">
    <property type="entry name" value="NAD(P)-bd_dom_sf"/>
</dbReference>
<dbReference type="Proteomes" id="UP000727993">
    <property type="component" value="Unassembled WGS sequence"/>
</dbReference>